<protein>
    <submittedName>
        <fullName evidence="3">Fe3+-hydroxamate ABC transporter,periplasmic protein</fullName>
    </submittedName>
</protein>
<dbReference type="Gene3D" id="3.40.50.1980">
    <property type="entry name" value="Nitrogenase molybdenum iron protein domain"/>
    <property type="match status" value="2"/>
</dbReference>
<keyword evidence="1" id="KW-0732">Signal</keyword>
<feature type="chain" id="PRO_5019535420" evidence="1">
    <location>
        <begin position="29"/>
        <end position="358"/>
    </location>
</feature>
<name>A0A448TT97_9PAST</name>
<dbReference type="GO" id="GO:0071281">
    <property type="term" value="P:cellular response to iron ion"/>
    <property type="evidence" value="ECO:0007669"/>
    <property type="project" value="TreeGrafter"/>
</dbReference>
<sequence>MGIFMKLKKLFMAITLGSGLFFSTLAHADRQITDQLGREVTIPDAVNRVVVLQHQTLNIINQLDGMKDVVGVLSSWEKDLGENYLRLAPSLKNMPMPGDLTNVNIESLMALKPQVVFVANYAPESMIKQITAQGIPVIGISLRVEPKSQNNKMNPTLKDPQYAYNEGLKQGIRLIANVINKQANGEALIKATFANQKLIKERLANLKPEQRVRVYLANPDLHTYGSGKYTGVMMQRAGAVNVAAATLKGYKAVSMEQVLNWNPQVIFVQNRFPSVYTEINDSDSWKWLKAVKDHQVYLMPQYAKAWGYPMPEAVALGELWMAKTLYPQRFKDVDLAKKVQDYYHQFYRTNYIAAPNVK</sequence>
<reference evidence="3 4" key="1">
    <citation type="submission" date="2018-12" db="EMBL/GenBank/DDBJ databases">
        <authorList>
            <consortium name="Pathogen Informatics"/>
        </authorList>
    </citation>
    <scope>NUCLEOTIDE SEQUENCE [LARGE SCALE GENOMIC DNA]</scope>
    <source>
        <strain evidence="3 4">NCTC12871</strain>
    </source>
</reference>
<feature type="signal peptide" evidence="1">
    <location>
        <begin position="1"/>
        <end position="28"/>
    </location>
</feature>
<proteinExistence type="predicted"/>
<organism evidence="3 4">
    <name type="scientific">Actinobacillus delphinicola</name>
    <dbReference type="NCBI Taxonomy" id="51161"/>
    <lineage>
        <taxon>Bacteria</taxon>
        <taxon>Pseudomonadati</taxon>
        <taxon>Pseudomonadota</taxon>
        <taxon>Gammaproteobacteria</taxon>
        <taxon>Pasteurellales</taxon>
        <taxon>Pasteurellaceae</taxon>
        <taxon>Actinobacillus</taxon>
    </lineage>
</organism>
<gene>
    <name evidence="3" type="ORF">NCTC12871_00702</name>
</gene>
<dbReference type="Pfam" id="PF01497">
    <property type="entry name" value="Peripla_BP_2"/>
    <property type="match status" value="1"/>
</dbReference>
<dbReference type="SUPFAM" id="SSF53807">
    <property type="entry name" value="Helical backbone' metal receptor"/>
    <property type="match status" value="1"/>
</dbReference>
<evidence type="ECO:0000313" key="4">
    <source>
        <dbReference type="Proteomes" id="UP000279799"/>
    </source>
</evidence>
<feature type="domain" description="Fe/B12 periplasmic-binding" evidence="2">
    <location>
        <begin position="48"/>
        <end position="329"/>
    </location>
</feature>
<dbReference type="PANTHER" id="PTHR30535:SF34">
    <property type="entry name" value="MOLYBDATE-BINDING PROTEIN MOLA"/>
    <property type="match status" value="1"/>
</dbReference>
<dbReference type="PANTHER" id="PTHR30535">
    <property type="entry name" value="VITAMIN B12-BINDING PROTEIN"/>
    <property type="match status" value="1"/>
</dbReference>
<dbReference type="PROSITE" id="PS50983">
    <property type="entry name" value="FE_B12_PBP"/>
    <property type="match status" value="1"/>
</dbReference>
<evidence type="ECO:0000259" key="2">
    <source>
        <dbReference type="PROSITE" id="PS50983"/>
    </source>
</evidence>
<keyword evidence="4" id="KW-1185">Reference proteome</keyword>
<dbReference type="EMBL" id="LR134510">
    <property type="protein sequence ID" value="VEJ09257.1"/>
    <property type="molecule type" value="Genomic_DNA"/>
</dbReference>
<dbReference type="InterPro" id="IPR002491">
    <property type="entry name" value="ABC_transptr_periplasmic_BD"/>
</dbReference>
<evidence type="ECO:0000256" key="1">
    <source>
        <dbReference type="SAM" id="SignalP"/>
    </source>
</evidence>
<dbReference type="AlphaFoldDB" id="A0A448TT97"/>
<dbReference type="KEGG" id="adp:NCTC12871_00702"/>
<dbReference type="InterPro" id="IPR050902">
    <property type="entry name" value="ABC_Transporter_SBP"/>
</dbReference>
<dbReference type="Proteomes" id="UP000279799">
    <property type="component" value="Chromosome"/>
</dbReference>
<accession>A0A448TT97</accession>
<dbReference type="CDD" id="cd01142">
    <property type="entry name" value="TroA_e"/>
    <property type="match status" value="1"/>
</dbReference>
<evidence type="ECO:0000313" key="3">
    <source>
        <dbReference type="EMBL" id="VEJ09257.1"/>
    </source>
</evidence>